<organism evidence="1 2">
    <name type="scientific">Hypoxylon rubiginosum</name>
    <dbReference type="NCBI Taxonomy" id="110542"/>
    <lineage>
        <taxon>Eukaryota</taxon>
        <taxon>Fungi</taxon>
        <taxon>Dikarya</taxon>
        <taxon>Ascomycota</taxon>
        <taxon>Pezizomycotina</taxon>
        <taxon>Sordariomycetes</taxon>
        <taxon>Xylariomycetidae</taxon>
        <taxon>Xylariales</taxon>
        <taxon>Hypoxylaceae</taxon>
        <taxon>Hypoxylon</taxon>
    </lineage>
</organism>
<gene>
    <name evidence="1" type="ORF">F4820DRAFT_41942</name>
</gene>
<reference evidence="1 2" key="1">
    <citation type="journal article" date="2022" name="New Phytol.">
        <title>Ecological generalism drives hyperdiversity of secondary metabolite gene clusters in xylarialean endophytes.</title>
        <authorList>
            <person name="Franco M.E.E."/>
            <person name="Wisecaver J.H."/>
            <person name="Arnold A.E."/>
            <person name="Ju Y.M."/>
            <person name="Slot J.C."/>
            <person name="Ahrendt S."/>
            <person name="Moore L.P."/>
            <person name="Eastman K.E."/>
            <person name="Scott K."/>
            <person name="Konkel Z."/>
            <person name="Mondo S.J."/>
            <person name="Kuo A."/>
            <person name="Hayes R.D."/>
            <person name="Haridas S."/>
            <person name="Andreopoulos B."/>
            <person name="Riley R."/>
            <person name="LaButti K."/>
            <person name="Pangilinan J."/>
            <person name="Lipzen A."/>
            <person name="Amirebrahimi M."/>
            <person name="Yan J."/>
            <person name="Adam C."/>
            <person name="Keymanesh K."/>
            <person name="Ng V."/>
            <person name="Louie K."/>
            <person name="Northen T."/>
            <person name="Drula E."/>
            <person name="Henrissat B."/>
            <person name="Hsieh H.M."/>
            <person name="Youens-Clark K."/>
            <person name="Lutzoni F."/>
            <person name="Miadlikowska J."/>
            <person name="Eastwood D.C."/>
            <person name="Hamelin R.C."/>
            <person name="Grigoriev I.V."/>
            <person name="U'Ren J.M."/>
        </authorList>
    </citation>
    <scope>NUCLEOTIDE SEQUENCE [LARGE SCALE GENOMIC DNA]</scope>
    <source>
        <strain evidence="1 2">CBS 119005</strain>
    </source>
</reference>
<protein>
    <submittedName>
        <fullName evidence="1">Uncharacterized protein</fullName>
    </submittedName>
</protein>
<sequence length="182" mass="18626">MMYSRLIKIVIATAFLAGGVAAQCDDGEGTDLLCYSEPGGVPQDVTVADIQYVASYLRAYGAQTKAGRQFTMTAADAPGCSEWTLYAHGTVLVLGKHLDSTVNSSVLFSDIANTIDGGVGATPAQQAAALIGCSTAGGSLGVVYNASNAQYNTADYLAKSYTPSGILVKIVSSSPQLAASVL</sequence>
<evidence type="ECO:0000313" key="1">
    <source>
        <dbReference type="EMBL" id="KAI4861953.1"/>
    </source>
</evidence>
<dbReference type="EMBL" id="MU393538">
    <property type="protein sequence ID" value="KAI4861953.1"/>
    <property type="molecule type" value="Genomic_DNA"/>
</dbReference>
<accession>A0ACB9YRH5</accession>
<name>A0ACB9YRH5_9PEZI</name>
<keyword evidence="2" id="KW-1185">Reference proteome</keyword>
<proteinExistence type="predicted"/>
<comment type="caution">
    <text evidence="1">The sequence shown here is derived from an EMBL/GenBank/DDBJ whole genome shotgun (WGS) entry which is preliminary data.</text>
</comment>
<evidence type="ECO:0000313" key="2">
    <source>
        <dbReference type="Proteomes" id="UP001497700"/>
    </source>
</evidence>
<dbReference type="Proteomes" id="UP001497700">
    <property type="component" value="Unassembled WGS sequence"/>
</dbReference>